<dbReference type="InterPro" id="IPR013149">
    <property type="entry name" value="ADH-like_C"/>
</dbReference>
<dbReference type="Pfam" id="PF00107">
    <property type="entry name" value="ADH_zinc_N"/>
    <property type="match status" value="1"/>
</dbReference>
<dbReference type="InterPro" id="IPR013154">
    <property type="entry name" value="ADH-like_N"/>
</dbReference>
<dbReference type="PANTHER" id="PTHR45348">
    <property type="entry name" value="HYPOTHETICAL OXIDOREDUCTASE (EUROFUNG)"/>
    <property type="match status" value="1"/>
</dbReference>
<evidence type="ECO:0000313" key="7">
    <source>
        <dbReference type="EMBL" id="KAF2657839.1"/>
    </source>
</evidence>
<reference evidence="7" key="1">
    <citation type="journal article" date="2020" name="Stud. Mycol.">
        <title>101 Dothideomycetes genomes: a test case for predicting lifestyles and emergence of pathogens.</title>
        <authorList>
            <person name="Haridas S."/>
            <person name="Albert R."/>
            <person name="Binder M."/>
            <person name="Bloem J."/>
            <person name="Labutti K."/>
            <person name="Salamov A."/>
            <person name="Andreopoulos B."/>
            <person name="Baker S."/>
            <person name="Barry K."/>
            <person name="Bills G."/>
            <person name="Bluhm B."/>
            <person name="Cannon C."/>
            <person name="Castanera R."/>
            <person name="Culley D."/>
            <person name="Daum C."/>
            <person name="Ezra D."/>
            <person name="Gonzalez J."/>
            <person name="Henrissat B."/>
            <person name="Kuo A."/>
            <person name="Liang C."/>
            <person name="Lipzen A."/>
            <person name="Lutzoni F."/>
            <person name="Magnuson J."/>
            <person name="Mondo S."/>
            <person name="Nolan M."/>
            <person name="Ohm R."/>
            <person name="Pangilinan J."/>
            <person name="Park H.-J."/>
            <person name="Ramirez L."/>
            <person name="Alfaro M."/>
            <person name="Sun H."/>
            <person name="Tritt A."/>
            <person name="Yoshinaga Y."/>
            <person name="Zwiers L.-H."/>
            <person name="Turgeon B."/>
            <person name="Goodwin S."/>
            <person name="Spatafora J."/>
            <person name="Crous P."/>
            <person name="Grigoriev I."/>
        </authorList>
    </citation>
    <scope>NUCLEOTIDE SEQUENCE</scope>
    <source>
        <strain evidence="7">CBS 122681</strain>
    </source>
</reference>
<organism evidence="7 8">
    <name type="scientific">Lophiostoma macrostomum CBS 122681</name>
    <dbReference type="NCBI Taxonomy" id="1314788"/>
    <lineage>
        <taxon>Eukaryota</taxon>
        <taxon>Fungi</taxon>
        <taxon>Dikarya</taxon>
        <taxon>Ascomycota</taxon>
        <taxon>Pezizomycotina</taxon>
        <taxon>Dothideomycetes</taxon>
        <taxon>Pleosporomycetidae</taxon>
        <taxon>Pleosporales</taxon>
        <taxon>Lophiostomataceae</taxon>
        <taxon>Lophiostoma</taxon>
    </lineage>
</organism>
<keyword evidence="4" id="KW-0521">NADP</keyword>
<evidence type="ECO:0000256" key="3">
    <source>
        <dbReference type="ARBA" id="ARBA00022741"/>
    </source>
</evidence>
<keyword evidence="5" id="KW-0560">Oxidoreductase</keyword>
<keyword evidence="8" id="KW-1185">Reference proteome</keyword>
<dbReference type="InterPro" id="IPR036291">
    <property type="entry name" value="NAD(P)-bd_dom_sf"/>
</dbReference>
<comment type="subunit">
    <text evidence="2">Monomer.</text>
</comment>
<evidence type="ECO:0000256" key="2">
    <source>
        <dbReference type="ARBA" id="ARBA00011245"/>
    </source>
</evidence>
<keyword evidence="3" id="KW-0547">Nucleotide-binding</keyword>
<evidence type="ECO:0000256" key="4">
    <source>
        <dbReference type="ARBA" id="ARBA00022857"/>
    </source>
</evidence>
<accession>A0A6A6TCT7</accession>
<evidence type="ECO:0000313" key="8">
    <source>
        <dbReference type="Proteomes" id="UP000799324"/>
    </source>
</evidence>
<dbReference type="OrthoDB" id="48317at2759"/>
<comment type="similarity">
    <text evidence="1">Belongs to the zinc-containing alcohol dehydrogenase family.</text>
</comment>
<evidence type="ECO:0000256" key="1">
    <source>
        <dbReference type="ARBA" id="ARBA00008072"/>
    </source>
</evidence>
<dbReference type="EMBL" id="MU004321">
    <property type="protein sequence ID" value="KAF2657839.1"/>
    <property type="molecule type" value="Genomic_DNA"/>
</dbReference>
<dbReference type="Proteomes" id="UP000799324">
    <property type="component" value="Unassembled WGS sequence"/>
</dbReference>
<feature type="domain" description="Enoyl reductase (ER)" evidence="6">
    <location>
        <begin position="20"/>
        <end position="360"/>
    </location>
</feature>
<proteinExistence type="inferred from homology"/>
<dbReference type="GO" id="GO:0016651">
    <property type="term" value="F:oxidoreductase activity, acting on NAD(P)H"/>
    <property type="evidence" value="ECO:0007669"/>
    <property type="project" value="InterPro"/>
</dbReference>
<dbReference type="PANTHER" id="PTHR45348:SF1">
    <property type="entry name" value="TRANS-ENOYL REDUCTASE STHE"/>
    <property type="match status" value="1"/>
</dbReference>
<dbReference type="SMART" id="SM00829">
    <property type="entry name" value="PKS_ER"/>
    <property type="match status" value="1"/>
</dbReference>
<name>A0A6A6TCT7_9PLEO</name>
<dbReference type="SUPFAM" id="SSF51735">
    <property type="entry name" value="NAD(P)-binding Rossmann-fold domains"/>
    <property type="match status" value="1"/>
</dbReference>
<protein>
    <submittedName>
        <fullName evidence="7">GroES-like protein</fullName>
    </submittedName>
</protein>
<gene>
    <name evidence="7" type="ORF">K491DRAFT_690726</name>
</gene>
<dbReference type="Gene3D" id="3.40.50.720">
    <property type="entry name" value="NAD(P)-binding Rossmann-like Domain"/>
    <property type="match status" value="1"/>
</dbReference>
<dbReference type="InterPro" id="IPR020843">
    <property type="entry name" value="ER"/>
</dbReference>
<dbReference type="InterPro" id="IPR047122">
    <property type="entry name" value="Trans-enoyl_RdTase-like"/>
</dbReference>
<dbReference type="GO" id="GO:0000166">
    <property type="term" value="F:nucleotide binding"/>
    <property type="evidence" value="ECO:0007669"/>
    <property type="project" value="UniProtKB-KW"/>
</dbReference>
<dbReference type="SUPFAM" id="SSF50129">
    <property type="entry name" value="GroES-like"/>
    <property type="match status" value="1"/>
</dbReference>
<sequence>MADAQRIPILQTALTFNEKGMLHVDHTAHVPQIQGDEILIKNEAVSVNPVDCKMEGGFSKQGHIGGCDFCGTVVAVGPTLKRNVKVGDRVSGAVMGSDPLDPSSGSFATYVAAPSDITLTIPPSISASVGASLGTVWFTIGQALFQKLLPPGGITARPFTPAATPTTVLVYGGSTSVGTAALQLLKLAGLRPICTCSPRNNDLVRSYGAEEVFDYRDPDCAANIKKATKNNLRFALDCITTKESIGIIYKSIGRAGGRYTSLDPYWEATAATRTSIKTNWTLGISMLGRKITWPAPYEREASKEDRDFGEQWAHVLQRILDEGLLKPHPLRVKESATWEDVLSGLAEVKAGTVSGEKLVFRF</sequence>
<dbReference type="Gene3D" id="3.90.180.10">
    <property type="entry name" value="Medium-chain alcohol dehydrogenases, catalytic domain"/>
    <property type="match status" value="1"/>
</dbReference>
<dbReference type="CDD" id="cd08249">
    <property type="entry name" value="enoyl_reductase_like"/>
    <property type="match status" value="1"/>
</dbReference>
<dbReference type="AlphaFoldDB" id="A0A6A6TCT7"/>
<dbReference type="Pfam" id="PF08240">
    <property type="entry name" value="ADH_N"/>
    <property type="match status" value="1"/>
</dbReference>
<evidence type="ECO:0000256" key="5">
    <source>
        <dbReference type="ARBA" id="ARBA00023002"/>
    </source>
</evidence>
<dbReference type="InterPro" id="IPR011032">
    <property type="entry name" value="GroES-like_sf"/>
</dbReference>
<evidence type="ECO:0000259" key="6">
    <source>
        <dbReference type="SMART" id="SM00829"/>
    </source>
</evidence>